<organism evidence="2 3">
    <name type="scientific">Datura stramonium</name>
    <name type="common">Jimsonweed</name>
    <name type="synonym">Common thornapple</name>
    <dbReference type="NCBI Taxonomy" id="4076"/>
    <lineage>
        <taxon>Eukaryota</taxon>
        <taxon>Viridiplantae</taxon>
        <taxon>Streptophyta</taxon>
        <taxon>Embryophyta</taxon>
        <taxon>Tracheophyta</taxon>
        <taxon>Spermatophyta</taxon>
        <taxon>Magnoliopsida</taxon>
        <taxon>eudicotyledons</taxon>
        <taxon>Gunneridae</taxon>
        <taxon>Pentapetalae</taxon>
        <taxon>asterids</taxon>
        <taxon>lamiids</taxon>
        <taxon>Solanales</taxon>
        <taxon>Solanaceae</taxon>
        <taxon>Solanoideae</taxon>
        <taxon>Datureae</taxon>
        <taxon>Datura</taxon>
    </lineage>
</organism>
<dbReference type="Proteomes" id="UP000823775">
    <property type="component" value="Unassembled WGS sequence"/>
</dbReference>
<evidence type="ECO:0000256" key="1">
    <source>
        <dbReference type="ARBA" id="ARBA00038211"/>
    </source>
</evidence>
<sequence>MVMKTNGVVEGILLEELMKLLLSLATKWGEGVERFFNRGEEIKTFEYLSKKGQGPKLLGQFANGRVEDFIHAR</sequence>
<reference evidence="2 3" key="1">
    <citation type="journal article" date="2021" name="BMC Genomics">
        <title>Datura genome reveals duplications of psychoactive alkaloid biosynthetic genes and high mutation rate following tissue culture.</title>
        <authorList>
            <person name="Rajewski A."/>
            <person name="Carter-House D."/>
            <person name="Stajich J."/>
            <person name="Litt A."/>
        </authorList>
    </citation>
    <scope>NUCLEOTIDE SEQUENCE [LARGE SCALE GENOMIC DNA]</scope>
    <source>
        <strain evidence="2">AR-01</strain>
    </source>
</reference>
<dbReference type="EMBL" id="JACEIK010000184">
    <property type="protein sequence ID" value="MCD7451888.1"/>
    <property type="molecule type" value="Genomic_DNA"/>
</dbReference>
<keyword evidence="3" id="KW-1185">Reference proteome</keyword>
<dbReference type="Gene3D" id="3.30.200.20">
    <property type="entry name" value="Phosphorylase Kinase, domain 1"/>
    <property type="match status" value="1"/>
</dbReference>
<dbReference type="Pfam" id="PF01633">
    <property type="entry name" value="Choline_kinase"/>
    <property type="match status" value="1"/>
</dbReference>
<evidence type="ECO:0000313" key="2">
    <source>
        <dbReference type="EMBL" id="MCD7451888.1"/>
    </source>
</evidence>
<dbReference type="InterPro" id="IPR011009">
    <property type="entry name" value="Kinase-like_dom_sf"/>
</dbReference>
<accession>A0ABS8RZ88</accession>
<comment type="similarity">
    <text evidence="1">Belongs to the choline/ethanolamine kinase family.</text>
</comment>
<dbReference type="PANTHER" id="PTHR22603">
    <property type="entry name" value="CHOLINE/ETHANOALAMINE KINASE"/>
    <property type="match status" value="1"/>
</dbReference>
<gene>
    <name evidence="2" type="ORF">HAX54_013812</name>
</gene>
<dbReference type="Gene3D" id="3.90.1200.10">
    <property type="match status" value="1"/>
</dbReference>
<dbReference type="PANTHER" id="PTHR22603:SF93">
    <property type="entry name" value="RE24176P"/>
    <property type="match status" value="1"/>
</dbReference>
<comment type="caution">
    <text evidence="2">The sequence shown here is derived from an EMBL/GenBank/DDBJ whole genome shotgun (WGS) entry which is preliminary data.</text>
</comment>
<name>A0ABS8RZ88_DATST</name>
<proteinExistence type="inferred from homology"/>
<evidence type="ECO:0000313" key="3">
    <source>
        <dbReference type="Proteomes" id="UP000823775"/>
    </source>
</evidence>
<protein>
    <submittedName>
        <fullName evidence="2">Uncharacterized protein</fullName>
    </submittedName>
</protein>
<dbReference type="SUPFAM" id="SSF56112">
    <property type="entry name" value="Protein kinase-like (PK-like)"/>
    <property type="match status" value="1"/>
</dbReference>